<reference evidence="5" key="1">
    <citation type="submission" date="2022-11" db="UniProtKB">
        <authorList>
            <consortium name="WormBaseParasite"/>
        </authorList>
    </citation>
    <scope>IDENTIFICATION</scope>
</reference>
<keyword evidence="2" id="KW-0539">Nucleus</keyword>
<protein>
    <submittedName>
        <fullName evidence="5">SNF2 N-terminal domain-containing protein</fullName>
    </submittedName>
</protein>
<sequence length="133" mass="15257">MQSLLVKMLPTVCFEFNKGLLSFTVEHRLLLTGTPLQNNIEELYSLLNFLEPEQFHSSSAFLEQFGQCQTEDQIQLSNTQKKYYRAILERNFSHLCKGTSVPSLMNTMMELRKCCNHPFLINGILYSSFGGHG</sequence>
<evidence type="ECO:0000256" key="1">
    <source>
        <dbReference type="ARBA" id="ARBA00004123"/>
    </source>
</evidence>
<dbReference type="InterPro" id="IPR038718">
    <property type="entry name" value="SNF2-like_sf"/>
</dbReference>
<dbReference type="Gene3D" id="3.40.50.10810">
    <property type="entry name" value="Tandem AAA-ATPase domain"/>
    <property type="match status" value="1"/>
</dbReference>
<dbReference type="GO" id="GO:0016887">
    <property type="term" value="F:ATP hydrolysis activity"/>
    <property type="evidence" value="ECO:0007669"/>
    <property type="project" value="TreeGrafter"/>
</dbReference>
<dbReference type="GO" id="GO:0003682">
    <property type="term" value="F:chromatin binding"/>
    <property type="evidence" value="ECO:0007669"/>
    <property type="project" value="TreeGrafter"/>
</dbReference>
<dbReference type="PANTHER" id="PTHR45623:SF11">
    <property type="entry name" value="KISMET, ISOFORM C"/>
    <property type="match status" value="1"/>
</dbReference>
<dbReference type="InterPro" id="IPR000330">
    <property type="entry name" value="SNF2_N"/>
</dbReference>
<dbReference type="GO" id="GO:0005634">
    <property type="term" value="C:nucleus"/>
    <property type="evidence" value="ECO:0007669"/>
    <property type="project" value="UniProtKB-SubCell"/>
</dbReference>
<dbReference type="PANTHER" id="PTHR45623">
    <property type="entry name" value="CHROMODOMAIN-HELICASE-DNA-BINDING PROTEIN 3-RELATED-RELATED"/>
    <property type="match status" value="1"/>
</dbReference>
<dbReference type="GO" id="GO:0000785">
    <property type="term" value="C:chromatin"/>
    <property type="evidence" value="ECO:0007669"/>
    <property type="project" value="TreeGrafter"/>
</dbReference>
<accession>A0A914RC00</accession>
<dbReference type="AlphaFoldDB" id="A0A914RC00"/>
<dbReference type="GO" id="GO:0005524">
    <property type="term" value="F:ATP binding"/>
    <property type="evidence" value="ECO:0007669"/>
    <property type="project" value="InterPro"/>
</dbReference>
<dbReference type="GO" id="GO:0140658">
    <property type="term" value="F:ATP-dependent chromatin remodeler activity"/>
    <property type="evidence" value="ECO:0007669"/>
    <property type="project" value="TreeGrafter"/>
</dbReference>
<evidence type="ECO:0000259" key="3">
    <source>
        <dbReference type="Pfam" id="PF00176"/>
    </source>
</evidence>
<evidence type="ECO:0000256" key="2">
    <source>
        <dbReference type="ARBA" id="ARBA00023242"/>
    </source>
</evidence>
<dbReference type="Pfam" id="PF00176">
    <property type="entry name" value="SNF2-rel_dom"/>
    <property type="match status" value="1"/>
</dbReference>
<dbReference type="GO" id="GO:0003677">
    <property type="term" value="F:DNA binding"/>
    <property type="evidence" value="ECO:0007669"/>
    <property type="project" value="TreeGrafter"/>
</dbReference>
<organism evidence="4 5">
    <name type="scientific">Parascaris equorum</name>
    <name type="common">Equine roundworm</name>
    <dbReference type="NCBI Taxonomy" id="6256"/>
    <lineage>
        <taxon>Eukaryota</taxon>
        <taxon>Metazoa</taxon>
        <taxon>Ecdysozoa</taxon>
        <taxon>Nematoda</taxon>
        <taxon>Chromadorea</taxon>
        <taxon>Rhabditida</taxon>
        <taxon>Spirurina</taxon>
        <taxon>Ascaridomorpha</taxon>
        <taxon>Ascaridoidea</taxon>
        <taxon>Ascarididae</taxon>
        <taxon>Parascaris</taxon>
    </lineage>
</organism>
<dbReference type="Proteomes" id="UP000887564">
    <property type="component" value="Unplaced"/>
</dbReference>
<keyword evidence="4" id="KW-1185">Reference proteome</keyword>
<evidence type="ECO:0000313" key="4">
    <source>
        <dbReference type="Proteomes" id="UP000887564"/>
    </source>
</evidence>
<dbReference type="WBParaSite" id="PEQ_0000420601-mRNA-1">
    <property type="protein sequence ID" value="PEQ_0000420601-mRNA-1"/>
    <property type="gene ID" value="PEQ_0000420601"/>
</dbReference>
<name>A0A914RC00_PAREQ</name>
<dbReference type="GO" id="GO:0010468">
    <property type="term" value="P:regulation of gene expression"/>
    <property type="evidence" value="ECO:0007669"/>
    <property type="project" value="TreeGrafter"/>
</dbReference>
<proteinExistence type="predicted"/>
<dbReference type="Gene3D" id="3.40.50.300">
    <property type="entry name" value="P-loop containing nucleotide triphosphate hydrolases"/>
    <property type="match status" value="1"/>
</dbReference>
<feature type="domain" description="SNF2 N-terminal" evidence="3">
    <location>
        <begin position="17"/>
        <end position="68"/>
    </location>
</feature>
<dbReference type="SUPFAM" id="SSF52540">
    <property type="entry name" value="P-loop containing nucleoside triphosphate hydrolases"/>
    <property type="match status" value="1"/>
</dbReference>
<evidence type="ECO:0000313" key="5">
    <source>
        <dbReference type="WBParaSite" id="PEQ_0000420601-mRNA-1"/>
    </source>
</evidence>
<comment type="subcellular location">
    <subcellularLocation>
        <location evidence="1">Nucleus</location>
    </subcellularLocation>
</comment>
<dbReference type="GO" id="GO:0042393">
    <property type="term" value="F:histone binding"/>
    <property type="evidence" value="ECO:0007669"/>
    <property type="project" value="TreeGrafter"/>
</dbReference>
<dbReference type="InterPro" id="IPR027417">
    <property type="entry name" value="P-loop_NTPase"/>
</dbReference>